<evidence type="ECO:0000256" key="1">
    <source>
        <dbReference type="ARBA" id="ARBA00005233"/>
    </source>
</evidence>
<dbReference type="PANTHER" id="PTHR30093">
    <property type="entry name" value="GENERAL SECRETION PATHWAY PROTEIN G"/>
    <property type="match status" value="1"/>
</dbReference>
<evidence type="ECO:0000256" key="3">
    <source>
        <dbReference type="SAM" id="Phobius"/>
    </source>
</evidence>
<keyword evidence="3" id="KW-0472">Membrane</keyword>
<dbReference type="EMBL" id="JBBPCO010000012">
    <property type="protein sequence ID" value="MEK8090450.1"/>
    <property type="molecule type" value="Genomic_DNA"/>
</dbReference>
<dbReference type="InterPro" id="IPR012902">
    <property type="entry name" value="N_methyl_site"/>
</dbReference>
<name>A0ABU9DCJ4_9PROT</name>
<gene>
    <name evidence="4" type="ORF">WOB96_11840</name>
</gene>
<keyword evidence="5" id="KW-1185">Reference proteome</keyword>
<accession>A0ABU9DCJ4</accession>
<dbReference type="RefSeq" id="WP_341371506.1">
    <property type="nucleotide sequence ID" value="NZ_JBBPCO010000012.1"/>
</dbReference>
<dbReference type="Pfam" id="PF07963">
    <property type="entry name" value="N_methyl"/>
    <property type="match status" value="1"/>
</dbReference>
<keyword evidence="2" id="KW-0488">Methylation</keyword>
<keyword evidence="3" id="KW-1133">Transmembrane helix</keyword>
<proteinExistence type="inferred from homology"/>
<dbReference type="SUPFAM" id="SSF54523">
    <property type="entry name" value="Pili subunits"/>
    <property type="match status" value="1"/>
</dbReference>
<dbReference type="Pfam" id="PF16732">
    <property type="entry name" value="ComP_DUS"/>
    <property type="match status" value="1"/>
</dbReference>
<comment type="caution">
    <text evidence="4">The sequence shown here is derived from an EMBL/GenBank/DDBJ whole genome shotgun (WGS) entry which is preliminary data.</text>
</comment>
<evidence type="ECO:0000313" key="5">
    <source>
        <dbReference type="Proteomes" id="UP001446205"/>
    </source>
</evidence>
<dbReference type="NCBIfam" id="TIGR02532">
    <property type="entry name" value="IV_pilin_GFxxxE"/>
    <property type="match status" value="1"/>
</dbReference>
<evidence type="ECO:0000256" key="2">
    <source>
        <dbReference type="ARBA" id="ARBA00022481"/>
    </source>
</evidence>
<sequence>MNKKEAGFTLIELMIVIAIISILAAIAIPNYNEYTSKAKLTEAKSNLLQLQTLQEQFYQDYRVYAGGVAAAASAPSSSTSTDGVLAWNASTQARYFDYAIATANSGQNFTANAAGKNANGLGSYQFAVNNQNVKCWRENGSAFTLAPDATSCPAGSKAW</sequence>
<protein>
    <submittedName>
        <fullName evidence="4">Prepilin-type N-terminal cleavage/methylation domain-containing protein</fullName>
    </submittedName>
</protein>
<dbReference type="InterPro" id="IPR031982">
    <property type="entry name" value="PilE-like"/>
</dbReference>
<keyword evidence="3" id="KW-0812">Transmembrane</keyword>
<dbReference type="PRINTS" id="PR00813">
    <property type="entry name" value="BCTERIALGSPG"/>
</dbReference>
<dbReference type="Gene3D" id="3.30.700.10">
    <property type="entry name" value="Glycoprotein, Type 4 Pilin"/>
    <property type="match status" value="1"/>
</dbReference>
<dbReference type="InterPro" id="IPR000983">
    <property type="entry name" value="Bac_GSPG_pilin"/>
</dbReference>
<dbReference type="PANTHER" id="PTHR30093:SF34">
    <property type="entry name" value="PREPILIN PEPTIDASE-DEPENDENT PROTEIN D"/>
    <property type="match status" value="1"/>
</dbReference>
<organism evidence="4 5">
    <name type="scientific">Thermithiobacillus plumbiphilus</name>
    <dbReference type="NCBI Taxonomy" id="1729899"/>
    <lineage>
        <taxon>Bacteria</taxon>
        <taxon>Pseudomonadati</taxon>
        <taxon>Pseudomonadota</taxon>
        <taxon>Acidithiobacillia</taxon>
        <taxon>Acidithiobacillales</taxon>
        <taxon>Thermithiobacillaceae</taxon>
        <taxon>Thermithiobacillus</taxon>
    </lineage>
</organism>
<reference evidence="4 5" key="1">
    <citation type="submission" date="2024-04" db="EMBL/GenBank/DDBJ databases">
        <authorList>
            <person name="Abashina T."/>
            <person name="Shaikin A."/>
        </authorList>
    </citation>
    <scope>NUCLEOTIDE SEQUENCE [LARGE SCALE GENOMIC DNA]</scope>
    <source>
        <strain evidence="4 5">AAFK</strain>
    </source>
</reference>
<dbReference type="PROSITE" id="PS00409">
    <property type="entry name" value="PROKAR_NTER_METHYL"/>
    <property type="match status" value="1"/>
</dbReference>
<feature type="transmembrane region" description="Helical" evidence="3">
    <location>
        <begin position="6"/>
        <end position="28"/>
    </location>
</feature>
<dbReference type="Proteomes" id="UP001446205">
    <property type="component" value="Unassembled WGS sequence"/>
</dbReference>
<dbReference type="InterPro" id="IPR045584">
    <property type="entry name" value="Pilin-like"/>
</dbReference>
<evidence type="ECO:0000313" key="4">
    <source>
        <dbReference type="EMBL" id="MEK8090450.1"/>
    </source>
</evidence>
<comment type="similarity">
    <text evidence="1">Belongs to the N-Me-Phe pilin family.</text>
</comment>